<organism evidence="2 3">
    <name type="scientific">Massarina eburnea CBS 473.64</name>
    <dbReference type="NCBI Taxonomy" id="1395130"/>
    <lineage>
        <taxon>Eukaryota</taxon>
        <taxon>Fungi</taxon>
        <taxon>Dikarya</taxon>
        <taxon>Ascomycota</taxon>
        <taxon>Pezizomycotina</taxon>
        <taxon>Dothideomycetes</taxon>
        <taxon>Pleosporomycetidae</taxon>
        <taxon>Pleosporales</taxon>
        <taxon>Massarineae</taxon>
        <taxon>Massarinaceae</taxon>
        <taxon>Massarina</taxon>
    </lineage>
</organism>
<gene>
    <name evidence="2" type="ORF">P280DRAFT_549474</name>
</gene>
<dbReference type="EMBL" id="MU006784">
    <property type="protein sequence ID" value="KAF2640649.1"/>
    <property type="molecule type" value="Genomic_DNA"/>
</dbReference>
<feature type="region of interest" description="Disordered" evidence="1">
    <location>
        <begin position="232"/>
        <end position="258"/>
    </location>
</feature>
<evidence type="ECO:0000313" key="3">
    <source>
        <dbReference type="Proteomes" id="UP000799753"/>
    </source>
</evidence>
<name>A0A6A6RYL4_9PLEO</name>
<dbReference type="AlphaFoldDB" id="A0A6A6RYL4"/>
<evidence type="ECO:0000256" key="1">
    <source>
        <dbReference type="SAM" id="MobiDB-lite"/>
    </source>
</evidence>
<proteinExistence type="predicted"/>
<evidence type="ECO:0000313" key="2">
    <source>
        <dbReference type="EMBL" id="KAF2640649.1"/>
    </source>
</evidence>
<dbReference type="Proteomes" id="UP000799753">
    <property type="component" value="Unassembled WGS sequence"/>
</dbReference>
<protein>
    <submittedName>
        <fullName evidence="2">Uncharacterized protein</fullName>
    </submittedName>
</protein>
<keyword evidence="3" id="KW-1185">Reference proteome</keyword>
<sequence length="258" mass="28195">MAIYKQPPGLVPPPPLPTVPLGVAQLVFLMPLPNSNPMVFDPNLEKLMNAWNTKNAEVGGMSNPSEGYDAYMIEVKTENFAGDSPLYHDDLRLEGCKKGYISGCRAERPEVDANKTLDSKIRLAKAYLLAVMPGTEGVYIWGCSDKELETAKSKDASGEHTIEWAEDAKLSRVFAMTDNVFSMHLRNRNNRFYKIGIANDAPLTFDVGFVVANRLVDINSFWPDGSPMILSSSGSMGSSPPMSPAAMSPSSPQPQADY</sequence>
<reference evidence="2" key="1">
    <citation type="journal article" date="2020" name="Stud. Mycol.">
        <title>101 Dothideomycetes genomes: a test case for predicting lifestyles and emergence of pathogens.</title>
        <authorList>
            <person name="Haridas S."/>
            <person name="Albert R."/>
            <person name="Binder M."/>
            <person name="Bloem J."/>
            <person name="Labutti K."/>
            <person name="Salamov A."/>
            <person name="Andreopoulos B."/>
            <person name="Baker S."/>
            <person name="Barry K."/>
            <person name="Bills G."/>
            <person name="Bluhm B."/>
            <person name="Cannon C."/>
            <person name="Castanera R."/>
            <person name="Culley D."/>
            <person name="Daum C."/>
            <person name="Ezra D."/>
            <person name="Gonzalez J."/>
            <person name="Henrissat B."/>
            <person name="Kuo A."/>
            <person name="Liang C."/>
            <person name="Lipzen A."/>
            <person name="Lutzoni F."/>
            <person name="Magnuson J."/>
            <person name="Mondo S."/>
            <person name="Nolan M."/>
            <person name="Ohm R."/>
            <person name="Pangilinan J."/>
            <person name="Park H.-J."/>
            <person name="Ramirez L."/>
            <person name="Alfaro M."/>
            <person name="Sun H."/>
            <person name="Tritt A."/>
            <person name="Yoshinaga Y."/>
            <person name="Zwiers L.-H."/>
            <person name="Turgeon B."/>
            <person name="Goodwin S."/>
            <person name="Spatafora J."/>
            <person name="Crous P."/>
            <person name="Grigoriev I."/>
        </authorList>
    </citation>
    <scope>NUCLEOTIDE SEQUENCE</scope>
    <source>
        <strain evidence="2">CBS 473.64</strain>
    </source>
</reference>
<accession>A0A6A6RYL4</accession>